<keyword evidence="3" id="KW-0121">Carboxypeptidase</keyword>
<dbReference type="GeneID" id="74942793"/>
<keyword evidence="3" id="KW-0645">Protease</keyword>
<keyword evidence="2" id="KW-1133">Transmembrane helix</keyword>
<feature type="transmembrane region" description="Helical" evidence="2">
    <location>
        <begin position="17"/>
        <end position="39"/>
    </location>
</feature>
<feature type="transmembrane region" description="Helical" evidence="2">
    <location>
        <begin position="1202"/>
        <end position="1221"/>
    </location>
</feature>
<feature type="transmembrane region" description="Helical" evidence="2">
    <location>
        <begin position="69"/>
        <end position="91"/>
    </location>
</feature>
<name>A0A9E7UCV4_9EURY</name>
<gene>
    <name evidence="3" type="ORF">N0B31_10185</name>
</gene>
<feature type="transmembrane region" description="Helical" evidence="2">
    <location>
        <begin position="141"/>
        <end position="161"/>
    </location>
</feature>
<dbReference type="AlphaFoldDB" id="A0A9E7UCV4"/>
<dbReference type="RefSeq" id="WP_260643757.1">
    <property type="nucleotide sequence ID" value="NZ_CP104003.1"/>
</dbReference>
<keyword evidence="1" id="KW-0175">Coiled coil</keyword>
<protein>
    <submittedName>
        <fullName evidence="3">Carboxypeptidase-like regulatory domain-containing protein</fullName>
    </submittedName>
</protein>
<keyword evidence="4" id="KW-1185">Reference proteome</keyword>
<dbReference type="KEGG" id="ssai:N0B31_10185"/>
<evidence type="ECO:0000313" key="3">
    <source>
        <dbReference type="EMBL" id="UWM56643.1"/>
    </source>
</evidence>
<feature type="coiled-coil region" evidence="1">
    <location>
        <begin position="771"/>
        <end position="839"/>
    </location>
</feature>
<evidence type="ECO:0000313" key="4">
    <source>
        <dbReference type="Proteomes" id="UP001057580"/>
    </source>
</evidence>
<sequence>MIDKITSKLESNPRLQLVLIMLFVFTGKLMDTATTYLFWGAETPTGQVMEEQSSIVVSRVAEYGLQTGIGVWTLEQLTIGIGATLLAYALIRVATQRSDYAVLGAGVVGGVMGGISAYAAMSNIGYYTGADLVPVSIYGTVNPSVAAVWAFGLGVLGLILIRPDPRPYVRMIPRPSQQTVSAVFAVMMVTSGFVGMVNFGGDYSPVEKVAAAPTIVDDFEEGNGHFLESSSATDVQQNKVYQGDYALETSGGTGTVFDDSVSASYSQFSGSFRASTQPVNGYYSGLTIEGGSGMIGRVIIHPDTGKWAYPDPNSAQYINMSDAQAEIGAWHRIKFVNIDYTAETYDIVVEDKTGAVVASASSVGFETSASQITQVNYGRDAAGPMYYDSITADGYTFTESVSGTVRDQSGAPVANATVQVTGVSSAVSNQQSEIDSITNPVPSSWDASRALTGDGGVLSTGASDGAAVPLMYSPEEVGEGIWVTSTPDLSDPDLKSEDGETKVALLAVDPTAGDGIFENEHNQQVPGKVIDDANITLTKLTPSGEAASSQTYEVKEHGDDGGFGDPSKLPYAVATVTPGYYQMDVSSEDKSITYTVRIGERGQIVSAVLTDLQTQSGQVSQRAQDVRSKVSGGTLSTVTVQTDANGQFTADVGQDFTFVSVQAYKYGGLLNGNYENVSATSVDNRSIQEAEELMRQQDYKGSVALPAGVTTTQPPASNVDVRVISAPSPYQNLSDFQGNYEDWQGFLNNWTDSELPGVIQDEIGAYNSTELQEIRGELKKSVESNEELRQEYRDALAEIRNQDPRQIDVDLGDETNGSDAELREEITALQRSIQSLQSQVDAEDSAGQVSDGLADYSVTLPALTDVSKDDVTVLAHYSDGTTEIVGEEYVSVEDTQLSSGELGDTIRVTDYEIKQDPANVRFEVIADTDDGLVKETEGINNPAFAGSRPGVDSISISNLHPQTGSNVVVGMSPDDSAVFGSVDSVNVIAPDGSTVSTTADGNEYTIPVEQTGTHRVEIVYSNSNGDQFREVFRFDSRDSSFENSPSVRLKEGNSGQYALVSNMDGANVEREAGQTTVYAQFARGDVPNRVHLYPSQATDSNGQVNVEIVEGASQQSINKRVVTEIHMSQLSEDATVYRSNGQPITTEGVGYGTIETSENGTVITTYTDADGTISLDVNNDPGFVERTQYRVDSFIQGLPVDIPGLSIGGVALLIPFGLFFGRRLA</sequence>
<feature type="transmembrane region" description="Helical" evidence="2">
    <location>
        <begin position="100"/>
        <end position="121"/>
    </location>
</feature>
<keyword evidence="3" id="KW-0378">Hydrolase</keyword>
<dbReference type="EMBL" id="CP104003">
    <property type="protein sequence ID" value="UWM56643.1"/>
    <property type="molecule type" value="Genomic_DNA"/>
</dbReference>
<proteinExistence type="predicted"/>
<feature type="transmembrane region" description="Helical" evidence="2">
    <location>
        <begin position="182"/>
        <end position="201"/>
    </location>
</feature>
<accession>A0A9E7UCV4</accession>
<keyword evidence="2" id="KW-0812">Transmembrane</keyword>
<dbReference type="GO" id="GO:0004180">
    <property type="term" value="F:carboxypeptidase activity"/>
    <property type="evidence" value="ECO:0007669"/>
    <property type="project" value="UniProtKB-KW"/>
</dbReference>
<reference evidence="3" key="1">
    <citation type="submission" date="2022-09" db="EMBL/GenBank/DDBJ databases">
        <title>Diverse halophilic archaea isolated from saline environments.</title>
        <authorList>
            <person name="Cui H.-L."/>
        </authorList>
    </citation>
    <scope>NUCLEOTIDE SEQUENCE</scope>
    <source>
        <strain evidence="3">ZS-35-S2</strain>
    </source>
</reference>
<dbReference type="Proteomes" id="UP001057580">
    <property type="component" value="Chromosome"/>
</dbReference>
<organism evidence="3 4">
    <name type="scientific">Salinirubellus salinus</name>
    <dbReference type="NCBI Taxonomy" id="1364945"/>
    <lineage>
        <taxon>Archaea</taxon>
        <taxon>Methanobacteriati</taxon>
        <taxon>Methanobacteriota</taxon>
        <taxon>Stenosarchaea group</taxon>
        <taxon>Halobacteria</taxon>
        <taxon>Halobacteriales</taxon>
        <taxon>Natronomonadaceae</taxon>
        <taxon>Salinirubellus</taxon>
    </lineage>
</organism>
<keyword evidence="2" id="KW-0472">Membrane</keyword>
<evidence type="ECO:0000256" key="1">
    <source>
        <dbReference type="SAM" id="Coils"/>
    </source>
</evidence>
<evidence type="ECO:0000256" key="2">
    <source>
        <dbReference type="SAM" id="Phobius"/>
    </source>
</evidence>